<dbReference type="EMBL" id="WHJE01000006">
    <property type="protein sequence ID" value="KAE8765718.1"/>
    <property type="molecule type" value="Genomic_DNA"/>
</dbReference>
<dbReference type="AlphaFoldDB" id="A0A7J5UTX1"/>
<evidence type="ECO:0000256" key="5">
    <source>
        <dbReference type="SAM" id="MobiDB-lite"/>
    </source>
</evidence>
<evidence type="ECO:0000256" key="1">
    <source>
        <dbReference type="ARBA" id="ARBA00008725"/>
    </source>
</evidence>
<keyword evidence="8" id="KW-1185">Reference proteome</keyword>
<dbReference type="PANTHER" id="PTHR42996">
    <property type="entry name" value="PHOSPHATE-BINDING PROTEIN PSTS"/>
    <property type="match status" value="1"/>
</dbReference>
<dbReference type="InterPro" id="IPR024370">
    <property type="entry name" value="PBP_domain"/>
</dbReference>
<dbReference type="Pfam" id="PF12849">
    <property type="entry name" value="PBP_like_2"/>
    <property type="match status" value="1"/>
</dbReference>
<feature type="region of interest" description="Disordered" evidence="5">
    <location>
        <begin position="242"/>
        <end position="263"/>
    </location>
</feature>
<dbReference type="CDD" id="cd13565">
    <property type="entry name" value="PBP2_PstS"/>
    <property type="match status" value="1"/>
</dbReference>
<dbReference type="GO" id="GO:0042301">
    <property type="term" value="F:phosphate ion binding"/>
    <property type="evidence" value="ECO:0007669"/>
    <property type="project" value="InterPro"/>
</dbReference>
<name>A0A7J5UTX1_9MICO</name>
<proteinExistence type="inferred from homology"/>
<dbReference type="Gene3D" id="3.40.190.10">
    <property type="entry name" value="Periplasmic binding protein-like II"/>
    <property type="match status" value="2"/>
</dbReference>
<dbReference type="InterPro" id="IPR050962">
    <property type="entry name" value="Phosphate-bind_PstS"/>
</dbReference>
<comment type="caution">
    <text evidence="7">The sequence shown here is derived from an EMBL/GenBank/DDBJ whole genome shotgun (WGS) entry which is preliminary data.</text>
</comment>
<dbReference type="PIRSF" id="PIRSF002756">
    <property type="entry name" value="PstS"/>
    <property type="match status" value="1"/>
</dbReference>
<evidence type="ECO:0000313" key="7">
    <source>
        <dbReference type="EMBL" id="KAE8765718.1"/>
    </source>
</evidence>
<gene>
    <name evidence="7" type="ORF">GB883_02760</name>
</gene>
<protein>
    <recommendedName>
        <fullName evidence="4">Phosphate-binding protein</fullName>
    </recommendedName>
</protein>
<evidence type="ECO:0000256" key="2">
    <source>
        <dbReference type="ARBA" id="ARBA00022448"/>
    </source>
</evidence>
<organism evidence="7 8">
    <name type="scientific">Georgenia thermotolerans</name>
    <dbReference type="NCBI Taxonomy" id="527326"/>
    <lineage>
        <taxon>Bacteria</taxon>
        <taxon>Bacillati</taxon>
        <taxon>Actinomycetota</taxon>
        <taxon>Actinomycetes</taxon>
        <taxon>Micrococcales</taxon>
        <taxon>Bogoriellaceae</taxon>
        <taxon>Georgenia</taxon>
    </lineage>
</organism>
<comment type="similarity">
    <text evidence="1 4">Belongs to the PstS family.</text>
</comment>
<feature type="domain" description="PBP" evidence="6">
    <location>
        <begin position="79"/>
        <end position="372"/>
    </location>
</feature>
<evidence type="ECO:0000313" key="8">
    <source>
        <dbReference type="Proteomes" id="UP000451860"/>
    </source>
</evidence>
<keyword evidence="2 4" id="KW-0813">Transport</keyword>
<evidence type="ECO:0000256" key="3">
    <source>
        <dbReference type="ARBA" id="ARBA00022592"/>
    </source>
</evidence>
<dbReference type="GO" id="GO:0035435">
    <property type="term" value="P:phosphate ion transmembrane transport"/>
    <property type="evidence" value="ECO:0007669"/>
    <property type="project" value="InterPro"/>
</dbReference>
<evidence type="ECO:0000256" key="4">
    <source>
        <dbReference type="PIRNR" id="PIRNR002756"/>
    </source>
</evidence>
<reference evidence="7 8" key="1">
    <citation type="submission" date="2019-10" db="EMBL/GenBank/DDBJ databases">
        <title>Georgenia wutianyii sp. nov. and Georgenia yuyongxinii sp. nov. isolated from plateau pika (Ochotona curzoniae) in the Qinghai-Tibet plateau of China.</title>
        <authorList>
            <person name="Tian Z."/>
        </authorList>
    </citation>
    <scope>NUCLEOTIDE SEQUENCE [LARGE SCALE GENOMIC DNA]</scope>
    <source>
        <strain evidence="7 8">DSM 21501</strain>
    </source>
</reference>
<evidence type="ECO:0000259" key="6">
    <source>
        <dbReference type="Pfam" id="PF12849"/>
    </source>
</evidence>
<dbReference type="Proteomes" id="UP000451860">
    <property type="component" value="Unassembled WGS sequence"/>
</dbReference>
<dbReference type="OrthoDB" id="9801510at2"/>
<dbReference type="SUPFAM" id="SSF53850">
    <property type="entry name" value="Periplasmic binding protein-like II"/>
    <property type="match status" value="1"/>
</dbReference>
<sequence length="409" mass="42708">MRACPELRDTCEGADRARSPRVHLLPARRTPRVLSLGLARAARRSRGSQTEGGTRATRRRAGLVAVAALTLGVAGCSDVSTLPGAGASSQEVAMTAWVAGFQDTHPDVVTSYDPVGSGTGREMFLNSAVLFAGSDAAMKEKELARAQERCFGGDVVELPLYISPIAIAYNLPGLGTDHLRLRPETIAALFNGDITRWNDPAIAETNPGVTLPDLPVVPVNFFNDTATTENFTEYLAATAGDAWPHEPSETWPRSGTQSGAQTSGLIGTLQGAEGTIGYADAAQVPDTLGTVAVGVGEDFVPVSPEAAAAVVDVSPPAPDATDLRLTVDLARDTTQPDTYPVVLISYTLACSRYDNETDVANVKAMLSYIASEPGQQRAADPSVAGSAPISEALRQRVDAAIGQIAVAAP</sequence>
<keyword evidence="3 4" id="KW-0592">Phosphate transport</keyword>
<accession>A0A7J5UTX1</accession>
<dbReference type="PANTHER" id="PTHR42996:SF1">
    <property type="entry name" value="PHOSPHATE-BINDING PROTEIN PSTS"/>
    <property type="match status" value="1"/>
</dbReference>
<dbReference type="InterPro" id="IPR005673">
    <property type="entry name" value="ABC_phos-bd_PstS"/>
</dbReference>
<dbReference type="GO" id="GO:0043190">
    <property type="term" value="C:ATP-binding cassette (ABC) transporter complex"/>
    <property type="evidence" value="ECO:0007669"/>
    <property type="project" value="InterPro"/>
</dbReference>
<feature type="compositionally biased region" description="Polar residues" evidence="5">
    <location>
        <begin position="251"/>
        <end position="263"/>
    </location>
</feature>